<gene>
    <name evidence="1" type="ORF">lpari_03509</name>
</gene>
<organism evidence="1 2">
    <name type="scientific">Legionella parisiensis</name>
    <dbReference type="NCBI Taxonomy" id="45071"/>
    <lineage>
        <taxon>Bacteria</taxon>
        <taxon>Pseudomonadati</taxon>
        <taxon>Pseudomonadota</taxon>
        <taxon>Gammaproteobacteria</taxon>
        <taxon>Legionellales</taxon>
        <taxon>Legionellaceae</taxon>
        <taxon>Legionella</taxon>
    </lineage>
</organism>
<keyword evidence="2" id="KW-1185">Reference proteome</keyword>
<dbReference type="InterPro" id="IPR036770">
    <property type="entry name" value="Ankyrin_rpt-contain_sf"/>
</dbReference>
<dbReference type="AlphaFoldDB" id="A0A1E5JN23"/>
<reference evidence="1 2" key="1">
    <citation type="submission" date="2016-02" db="EMBL/GenBank/DDBJ databases">
        <title>Secondary metabolites in Legionella.</title>
        <authorList>
            <person name="Tobias N.J."/>
            <person name="Bode H.B."/>
        </authorList>
    </citation>
    <scope>NUCLEOTIDE SEQUENCE [LARGE SCALE GENOMIC DNA]</scope>
    <source>
        <strain evidence="1 2">DSM 19216</strain>
    </source>
</reference>
<comment type="caution">
    <text evidence="1">The sequence shown here is derived from an EMBL/GenBank/DDBJ whole genome shotgun (WGS) entry which is preliminary data.</text>
</comment>
<dbReference type="OrthoDB" id="5654039at2"/>
<dbReference type="Gene3D" id="1.25.40.20">
    <property type="entry name" value="Ankyrin repeat-containing domain"/>
    <property type="match status" value="1"/>
</dbReference>
<evidence type="ECO:0000313" key="1">
    <source>
        <dbReference type="EMBL" id="OEH45458.1"/>
    </source>
</evidence>
<dbReference type="PATRIC" id="fig|45071.6.peg.2809"/>
<dbReference type="NCBIfam" id="NF043025">
    <property type="entry name" value="T4SS_AnkJ"/>
    <property type="match status" value="1"/>
</dbReference>
<proteinExistence type="predicted"/>
<dbReference type="SUPFAM" id="SSF48403">
    <property type="entry name" value="Ankyrin repeat"/>
    <property type="match status" value="1"/>
</dbReference>
<name>A0A1E5JN23_9GAMM</name>
<dbReference type="Proteomes" id="UP000095229">
    <property type="component" value="Unassembled WGS sequence"/>
</dbReference>
<protein>
    <submittedName>
        <fullName evidence="1">Uncharacterized protein</fullName>
    </submittedName>
</protein>
<evidence type="ECO:0000313" key="2">
    <source>
        <dbReference type="Proteomes" id="UP000095229"/>
    </source>
</evidence>
<sequence>MGGVTDVKYVKSNNVEPEFLHLIDSVYNNAYQQVDKALKRYPHFINRIITPTNQSLLSSVLSKNTIDYMMLNILVEYNVSFTYPINPMGDTPLEHACKMRELSLFDYLVSHGISIHESAVHKLLYKAKDIKTISCKEILQLYSMIIKMGGMPVVAEMKDSEGHTFKTKAQQVYLINKSHGILRYDLWRLLCLAEEYCATQIEMNEGSSALENELSLIIERFHEKEKSDISLGDSIVSLFNVGGRHIEDPGCPVLETQENKPSI</sequence>
<dbReference type="EMBL" id="LSOG01000094">
    <property type="protein sequence ID" value="OEH45458.1"/>
    <property type="molecule type" value="Genomic_DNA"/>
</dbReference>
<dbReference type="STRING" id="45071.Lpar_2616"/>
<dbReference type="RefSeq" id="WP_058518367.1">
    <property type="nucleotide sequence ID" value="NZ_CAAAIE010000003.1"/>
</dbReference>
<accession>A0A1E5JN23</accession>